<proteinExistence type="predicted"/>
<accession>A0A1H1PZ01</accession>
<feature type="transmembrane region" description="Helical" evidence="1">
    <location>
        <begin position="133"/>
        <end position="156"/>
    </location>
</feature>
<dbReference type="EMBL" id="LT629772">
    <property type="protein sequence ID" value="SDS16452.1"/>
    <property type="molecule type" value="Genomic_DNA"/>
</dbReference>
<gene>
    <name evidence="2" type="ORF">SAMN04489812_1077</name>
</gene>
<organism evidence="2 3">
    <name type="scientific">Microlunatus soli</name>
    <dbReference type="NCBI Taxonomy" id="630515"/>
    <lineage>
        <taxon>Bacteria</taxon>
        <taxon>Bacillati</taxon>
        <taxon>Actinomycetota</taxon>
        <taxon>Actinomycetes</taxon>
        <taxon>Propionibacteriales</taxon>
        <taxon>Propionibacteriaceae</taxon>
        <taxon>Microlunatus</taxon>
    </lineage>
</organism>
<evidence type="ECO:0000313" key="2">
    <source>
        <dbReference type="EMBL" id="SDS16452.1"/>
    </source>
</evidence>
<keyword evidence="1" id="KW-0472">Membrane</keyword>
<feature type="transmembrane region" description="Helical" evidence="1">
    <location>
        <begin position="219"/>
        <end position="240"/>
    </location>
</feature>
<dbReference type="Proteomes" id="UP000199103">
    <property type="component" value="Chromosome I"/>
</dbReference>
<keyword evidence="1" id="KW-0812">Transmembrane</keyword>
<evidence type="ECO:0000313" key="3">
    <source>
        <dbReference type="Proteomes" id="UP000199103"/>
    </source>
</evidence>
<feature type="transmembrane region" description="Helical" evidence="1">
    <location>
        <begin position="176"/>
        <end position="198"/>
    </location>
</feature>
<protein>
    <submittedName>
        <fullName evidence="2">Uncharacterized protein</fullName>
    </submittedName>
</protein>
<sequence>MAIFAFTTLAAIFAVVGIVHRFVPQTPFLPDSRLRNMPSTPEILGRVGLARRRQVWWASVGALCGLVLGALLLVGSKSVIPDAGWRPEMSLIWVGLFGWVAGTVANLVRNGYAFSDHAGVRVAHSSAMTVRSVVGLPAMIICHLAVSLSVALVIWVTIAAHGRSSVDYPYSQFGDIWTLMTMTVLLVVVAHSLGTRVIRLPSSASTSLELAWDAALKRAVVQDLFTKAVIAAGITALMAGTNSPIRPVPAQYLLMFASITLVITAHILLARSGRPAGAMMSPAPRAADESVRH</sequence>
<evidence type="ECO:0000256" key="1">
    <source>
        <dbReference type="SAM" id="Phobius"/>
    </source>
</evidence>
<keyword evidence="3" id="KW-1185">Reference proteome</keyword>
<keyword evidence="1" id="KW-1133">Transmembrane helix</keyword>
<feature type="transmembrane region" description="Helical" evidence="1">
    <location>
        <begin position="55"/>
        <end position="75"/>
    </location>
</feature>
<feature type="transmembrane region" description="Helical" evidence="1">
    <location>
        <begin position="6"/>
        <end position="23"/>
    </location>
</feature>
<feature type="transmembrane region" description="Helical" evidence="1">
    <location>
        <begin position="252"/>
        <end position="270"/>
    </location>
</feature>
<dbReference type="RefSeq" id="WP_157683226.1">
    <property type="nucleotide sequence ID" value="NZ_LT629772.1"/>
</dbReference>
<dbReference type="AlphaFoldDB" id="A0A1H1PZ01"/>
<name>A0A1H1PZ01_9ACTN</name>
<feature type="transmembrane region" description="Helical" evidence="1">
    <location>
        <begin position="90"/>
        <end position="112"/>
    </location>
</feature>
<reference evidence="2 3" key="1">
    <citation type="submission" date="2016-10" db="EMBL/GenBank/DDBJ databases">
        <authorList>
            <person name="de Groot N.N."/>
        </authorList>
    </citation>
    <scope>NUCLEOTIDE SEQUENCE [LARGE SCALE GENOMIC DNA]</scope>
    <source>
        <strain evidence="2 3">DSM 21800</strain>
    </source>
</reference>
<dbReference type="STRING" id="630515.SAMN04489812_1077"/>